<proteinExistence type="predicted"/>
<accession>W6MFP8</accession>
<dbReference type="AlphaFoldDB" id="W6MFP8"/>
<dbReference type="PANTHER" id="PTHR34987:SF6">
    <property type="entry name" value="ALPHA-L-RHAMNOSIDASE SIX-HAIRPIN GLYCOSIDASE DOMAIN-CONTAINING PROTEIN"/>
    <property type="match status" value="1"/>
</dbReference>
<name>W6MFP8_9ASCO</name>
<dbReference type="GO" id="GO:0005975">
    <property type="term" value="P:carbohydrate metabolic process"/>
    <property type="evidence" value="ECO:0007669"/>
    <property type="project" value="InterPro"/>
</dbReference>
<dbReference type="EMBL" id="HG793125">
    <property type="protein sequence ID" value="CDK24446.1"/>
    <property type="molecule type" value="Genomic_DNA"/>
</dbReference>
<dbReference type="STRING" id="1382522.W6MFP8"/>
<organism evidence="2 3">
    <name type="scientific">Kuraishia capsulata CBS 1993</name>
    <dbReference type="NCBI Taxonomy" id="1382522"/>
    <lineage>
        <taxon>Eukaryota</taxon>
        <taxon>Fungi</taxon>
        <taxon>Dikarya</taxon>
        <taxon>Ascomycota</taxon>
        <taxon>Saccharomycotina</taxon>
        <taxon>Pichiomycetes</taxon>
        <taxon>Pichiales</taxon>
        <taxon>Pichiaceae</taxon>
        <taxon>Kuraishia</taxon>
    </lineage>
</organism>
<protein>
    <recommendedName>
        <fullName evidence="1">Alpha-L-rhamnosidase six-hairpin glycosidase domain-containing protein</fullName>
    </recommendedName>
</protein>
<dbReference type="RefSeq" id="XP_022456463.1">
    <property type="nucleotide sequence ID" value="XM_022604946.1"/>
</dbReference>
<sequence>MAEASFAQSVLNASPNEGPWEQYKISPASRTVYPTKVYSTEGVTQFAENLVGNTDTIAYLKGEGAAITLDFGFNTCGFYAVEFGADSTEGQSVHLSFAESNYFIDKDNADRSMDFLIEDKTLEVPVSEGLYVCSHALQRGAFRYMTISTRKPGKVSIKKVHTTMNNMPSLGDNLRNYKGYFYSSDDFANTIWYAGAYTVQLSIIPTDTGRRMDIVSPATGWSNDVQCGFGPEVLVDGARRDRTIWAGDRGISQLTEYITFNSECSVDSTTWILAHQTPEGRFPYACEPILSYNSDTYHLWSLKCIYSSVFLNSASLEWLKQVWKKYTLAIELIWKQVDETGTLKIDGAADWGRDMLQGHSTACNCLLYMALVDGAELAGLLDDKAHAEEYTSKAEGLKKAINSYLWDEKEGLFLDTDELEIHSHDANALAIFYKVATEEKLERISKNLTKRWTPYGAQAPEMQYCVSPFISSLELMSHTLVGHPERSYELFKTMWGYMWNAPYSVQSSLIEGYNGDGTCKYPFIGYDPAYISHCHPWASGPTIWLTNQIVGINFLGNEHKEWTFAPEGVFAEGSVEFAQAGFSSKTGGYITAGFKKHSAAVLQLVIKAPANTTGSIGIPVKTDSKIAQVEINGKPVEVSKVSSNGRHYLIEGLAAGEYDVIVTYA</sequence>
<dbReference type="InterPro" id="IPR008928">
    <property type="entry name" value="6-hairpin_glycosidase_sf"/>
</dbReference>
<dbReference type="Gene3D" id="2.60.420.10">
    <property type="entry name" value="Maltose phosphorylase, domain 3"/>
    <property type="match status" value="1"/>
</dbReference>
<dbReference type="InterPro" id="IPR012341">
    <property type="entry name" value="6hp_glycosidase-like_sf"/>
</dbReference>
<dbReference type="GeneID" id="34517851"/>
<reference evidence="2" key="1">
    <citation type="submission" date="2013-12" db="EMBL/GenBank/DDBJ databases">
        <authorList>
            <person name="Genoscope - CEA"/>
        </authorList>
    </citation>
    <scope>NUCLEOTIDE SEQUENCE</scope>
    <source>
        <strain evidence="2">CBS 1993</strain>
    </source>
</reference>
<dbReference type="SUPFAM" id="SSF48208">
    <property type="entry name" value="Six-hairpin glycosidases"/>
    <property type="match status" value="1"/>
</dbReference>
<dbReference type="InterPro" id="IPR035396">
    <property type="entry name" value="Bac_rhamnosid6H"/>
</dbReference>
<dbReference type="Gene3D" id="1.50.10.10">
    <property type="match status" value="1"/>
</dbReference>
<dbReference type="GO" id="GO:0004553">
    <property type="term" value="F:hydrolase activity, hydrolyzing O-glycosyl compounds"/>
    <property type="evidence" value="ECO:0007669"/>
    <property type="project" value="UniProtKB-ARBA"/>
</dbReference>
<dbReference type="Proteomes" id="UP000019384">
    <property type="component" value="Unassembled WGS sequence"/>
</dbReference>
<keyword evidence="3" id="KW-1185">Reference proteome</keyword>
<gene>
    <name evidence="2" type="ORF">KUCA_T00000408001</name>
</gene>
<dbReference type="HOGENOM" id="CLU_007933_3_0_1"/>
<evidence type="ECO:0000259" key="1">
    <source>
        <dbReference type="Pfam" id="PF17389"/>
    </source>
</evidence>
<dbReference type="PANTHER" id="PTHR34987">
    <property type="entry name" value="C, PUTATIVE (AFU_ORTHOLOGUE AFUA_3G02880)-RELATED"/>
    <property type="match status" value="1"/>
</dbReference>
<dbReference type="Gene3D" id="2.60.120.260">
    <property type="entry name" value="Galactose-binding domain-like"/>
    <property type="match status" value="1"/>
</dbReference>
<feature type="domain" description="Alpha-L-rhamnosidase six-hairpin glycosidase" evidence="1">
    <location>
        <begin position="233"/>
        <end position="456"/>
    </location>
</feature>
<evidence type="ECO:0000313" key="3">
    <source>
        <dbReference type="Proteomes" id="UP000019384"/>
    </source>
</evidence>
<dbReference type="Pfam" id="PF17389">
    <property type="entry name" value="Bac_rhamnosid6H"/>
    <property type="match status" value="1"/>
</dbReference>
<reference evidence="2" key="2">
    <citation type="submission" date="2014-02" db="EMBL/GenBank/DDBJ databases">
        <title>Complete DNA sequence of /Kuraishia capsulata/ illustrates novel genomic features among budding yeasts (/Saccharomycotina/).</title>
        <authorList>
            <person name="Morales L."/>
            <person name="Noel B."/>
            <person name="Porcel B."/>
            <person name="Marcet-Houben M."/>
            <person name="Hullo M-F."/>
            <person name="Sacerdot C."/>
            <person name="Tekaia F."/>
            <person name="Leh-Louis V."/>
            <person name="Despons L."/>
            <person name="Khanna V."/>
            <person name="Aury J-M."/>
            <person name="Barbe V."/>
            <person name="Couloux A."/>
            <person name="Labadie K."/>
            <person name="Pelletier E."/>
            <person name="Souciet J-L."/>
            <person name="Boekhout T."/>
            <person name="Gabaldon T."/>
            <person name="Wincker P."/>
            <person name="Dujon B."/>
        </authorList>
    </citation>
    <scope>NUCLEOTIDE SEQUENCE</scope>
    <source>
        <strain evidence="2">CBS 1993</strain>
    </source>
</reference>
<dbReference type="OrthoDB" id="10036721at2759"/>
<evidence type="ECO:0000313" key="2">
    <source>
        <dbReference type="EMBL" id="CDK24446.1"/>
    </source>
</evidence>